<reference evidence="5 6" key="1">
    <citation type="submission" date="2023-08" db="EMBL/GenBank/DDBJ databases">
        <title>Draft genome sequence of Algoriphagus confluentis.</title>
        <authorList>
            <person name="Takatani N."/>
            <person name="Hosokawa M."/>
            <person name="Sawabe T."/>
        </authorList>
    </citation>
    <scope>NUCLEOTIDE SEQUENCE [LARGE SCALE GENOMIC DNA]</scope>
    <source>
        <strain evidence="5 6">NBRC 111222</strain>
    </source>
</reference>
<dbReference type="Pfam" id="PF01663">
    <property type="entry name" value="Phosphodiest"/>
    <property type="match status" value="1"/>
</dbReference>
<evidence type="ECO:0000256" key="3">
    <source>
        <dbReference type="ARBA" id="ARBA00022729"/>
    </source>
</evidence>
<dbReference type="PANTHER" id="PTHR10151">
    <property type="entry name" value="ECTONUCLEOTIDE PYROPHOSPHATASE/PHOSPHODIESTERASE"/>
    <property type="match status" value="1"/>
</dbReference>
<organism evidence="5 6">
    <name type="scientific">Algoriphagus confluentis</name>
    <dbReference type="NCBI Taxonomy" id="1697556"/>
    <lineage>
        <taxon>Bacteria</taxon>
        <taxon>Pseudomonadati</taxon>
        <taxon>Bacteroidota</taxon>
        <taxon>Cytophagia</taxon>
        <taxon>Cytophagales</taxon>
        <taxon>Cyclobacteriaceae</taxon>
        <taxon>Algoriphagus</taxon>
    </lineage>
</organism>
<evidence type="ECO:0000256" key="2">
    <source>
        <dbReference type="ARBA" id="ARBA00022723"/>
    </source>
</evidence>
<dbReference type="NCBIfam" id="NF042991">
    <property type="entry name" value="alk_phos_PafA"/>
    <property type="match status" value="1"/>
</dbReference>
<keyword evidence="6" id="KW-1185">Reference proteome</keyword>
<dbReference type="Gene3D" id="3.40.720.10">
    <property type="entry name" value="Alkaline Phosphatase, subunit A"/>
    <property type="match status" value="1"/>
</dbReference>
<accession>A0ABQ6PTH0</accession>
<evidence type="ECO:0000313" key="6">
    <source>
        <dbReference type="Proteomes" id="UP001338309"/>
    </source>
</evidence>
<sequence>MVRKILAVFFAVSLFVLSASAQQTKDQPKLVVGIIVDQMRQEYLYRFGDRFGEGGFKRFTEQGFMMTNGHYNYIPTYTGPGHASVYTGTTPATHGIIANNWYVRQLNRAIYCAEDSTVTHVGGTPGNGQISPRNLLSTTISDELRFSTAKRSKVVGIAIKDRGASLPAGHTGDAYWYDSDNGEWMTSTYYHQSLPQWAADFNAKKRPDYYLGQTWNTLYPIESYVNSLPDNNDFEAPFIGKNTPTFPYALDSLRKNNGDYGLIASTPYGNSLTLDFAYAAIEGEKLGQRGVTDLLAVSFSSPDYIGHRFGPSSVEVEDNYLRLDKDLAAFFDYLDQKIGKGQYLVFISADHAVAEVPSYMVSEKVPAGNFNTGLILGQLRGFAQAKYGDGNWILNFSNEQVFLNKDLAREKNMDFELMQREIADYSLRFKGVKEAYTAADLKTMEYNFGSKHLLQMGFNHKASGDVLLVLEPAWLAGGQRGTTHGSGYTYDTHVPIAFYGWGIKPGTSSTYTTVTDIAPTLSVLLRIKFPNGSTGQPIKEIVDSNLQR</sequence>
<evidence type="ECO:0000256" key="1">
    <source>
        <dbReference type="ARBA" id="ARBA00022553"/>
    </source>
</evidence>
<feature type="signal peptide" evidence="4">
    <location>
        <begin position="1"/>
        <end position="21"/>
    </location>
</feature>
<evidence type="ECO:0000313" key="5">
    <source>
        <dbReference type="EMBL" id="GMQ31289.1"/>
    </source>
</evidence>
<keyword evidence="3 4" id="KW-0732">Signal</keyword>
<proteinExistence type="predicted"/>
<dbReference type="InterPro" id="IPR017850">
    <property type="entry name" value="Alkaline_phosphatase_core_sf"/>
</dbReference>
<dbReference type="SUPFAM" id="SSF53649">
    <property type="entry name" value="Alkaline phosphatase-like"/>
    <property type="match status" value="1"/>
</dbReference>
<dbReference type="CDD" id="cd16016">
    <property type="entry name" value="AP-SPAP"/>
    <property type="match status" value="1"/>
</dbReference>
<evidence type="ECO:0000256" key="4">
    <source>
        <dbReference type="SAM" id="SignalP"/>
    </source>
</evidence>
<dbReference type="InterPro" id="IPR026263">
    <property type="entry name" value="Alkaline_phosphatase_prok"/>
</dbReference>
<dbReference type="Proteomes" id="UP001338309">
    <property type="component" value="Unassembled WGS sequence"/>
</dbReference>
<dbReference type="EMBL" id="BTPD01000017">
    <property type="protein sequence ID" value="GMQ31289.1"/>
    <property type="molecule type" value="Genomic_DNA"/>
</dbReference>
<dbReference type="PANTHER" id="PTHR10151:SF120">
    <property type="entry name" value="BIS(5'-ADENOSYL)-TRIPHOSPHATASE"/>
    <property type="match status" value="1"/>
</dbReference>
<comment type="caution">
    <text evidence="5">The sequence shown here is derived from an EMBL/GenBank/DDBJ whole genome shotgun (WGS) entry which is preliminary data.</text>
</comment>
<keyword evidence="2" id="KW-0479">Metal-binding</keyword>
<gene>
    <name evidence="5" type="ORF">Aconfl_39330</name>
</gene>
<feature type="chain" id="PRO_5046809679" evidence="4">
    <location>
        <begin position="22"/>
        <end position="548"/>
    </location>
</feature>
<keyword evidence="1" id="KW-0597">Phosphoprotein</keyword>
<name>A0ABQ6PTH0_9BACT</name>
<dbReference type="PIRSF" id="PIRSF031924">
    <property type="entry name" value="Pi-irrepressible_AP"/>
    <property type="match status" value="1"/>
</dbReference>
<protein>
    <submittedName>
        <fullName evidence="5">Alkaline phosphatase family protein</fullName>
    </submittedName>
</protein>
<dbReference type="RefSeq" id="WP_338226056.1">
    <property type="nucleotide sequence ID" value="NZ_BTPD01000017.1"/>
</dbReference>
<dbReference type="InterPro" id="IPR002591">
    <property type="entry name" value="Phosphodiest/P_Trfase"/>
</dbReference>
<dbReference type="Gene3D" id="3.30.1360.150">
    <property type="match status" value="1"/>
</dbReference>